<feature type="domain" description="Type I restriction modification DNA specificity" evidence="4">
    <location>
        <begin position="263"/>
        <end position="409"/>
    </location>
</feature>
<keyword evidence="5" id="KW-0378">Hydrolase</keyword>
<accession>A0A832H4K4</accession>
<evidence type="ECO:0000313" key="5">
    <source>
        <dbReference type="EMBL" id="HGW94096.1"/>
    </source>
</evidence>
<dbReference type="GO" id="GO:0004519">
    <property type="term" value="F:endonuclease activity"/>
    <property type="evidence" value="ECO:0007669"/>
    <property type="project" value="UniProtKB-KW"/>
</dbReference>
<keyword evidence="5" id="KW-0540">Nuclease</keyword>
<evidence type="ECO:0000259" key="4">
    <source>
        <dbReference type="Pfam" id="PF01420"/>
    </source>
</evidence>
<protein>
    <submittedName>
        <fullName evidence="5">Restriction endonuclease subunit S</fullName>
    </submittedName>
</protein>
<dbReference type="GO" id="GO:0003677">
    <property type="term" value="F:DNA binding"/>
    <property type="evidence" value="ECO:0007669"/>
    <property type="project" value="UniProtKB-KW"/>
</dbReference>
<comment type="similarity">
    <text evidence="1">Belongs to the type-I restriction system S methylase family.</text>
</comment>
<organism evidence="5">
    <name type="scientific">Oscillatoriales cyanobacterium SpSt-402</name>
    <dbReference type="NCBI Taxonomy" id="2282168"/>
    <lineage>
        <taxon>Bacteria</taxon>
        <taxon>Bacillati</taxon>
        <taxon>Cyanobacteriota</taxon>
        <taxon>Cyanophyceae</taxon>
        <taxon>Oscillatoriophycideae</taxon>
        <taxon>Oscillatoriales</taxon>
    </lineage>
</organism>
<evidence type="ECO:0000256" key="2">
    <source>
        <dbReference type="ARBA" id="ARBA00022747"/>
    </source>
</evidence>
<dbReference type="SUPFAM" id="SSF116734">
    <property type="entry name" value="DNA methylase specificity domain"/>
    <property type="match status" value="2"/>
</dbReference>
<dbReference type="PANTHER" id="PTHR30408:SF12">
    <property type="entry name" value="TYPE I RESTRICTION ENZYME MJAVIII SPECIFICITY SUBUNIT"/>
    <property type="match status" value="1"/>
</dbReference>
<proteinExistence type="inferred from homology"/>
<dbReference type="InterPro" id="IPR052021">
    <property type="entry name" value="Type-I_RS_S_subunit"/>
</dbReference>
<keyword evidence="3" id="KW-0238">DNA-binding</keyword>
<dbReference type="InterPro" id="IPR044946">
    <property type="entry name" value="Restrct_endonuc_typeI_TRD_sf"/>
</dbReference>
<evidence type="ECO:0000256" key="3">
    <source>
        <dbReference type="ARBA" id="ARBA00023125"/>
    </source>
</evidence>
<dbReference type="EMBL" id="DSRD01000476">
    <property type="protein sequence ID" value="HGW94096.1"/>
    <property type="molecule type" value="Genomic_DNA"/>
</dbReference>
<dbReference type="AlphaFoldDB" id="A0A832H4K4"/>
<dbReference type="InterPro" id="IPR000055">
    <property type="entry name" value="Restrct_endonuc_typeI_TRD"/>
</dbReference>
<dbReference type="Gene3D" id="1.10.287.1120">
    <property type="entry name" value="Bipartite methylase S protein"/>
    <property type="match status" value="1"/>
</dbReference>
<dbReference type="Gene3D" id="3.90.220.20">
    <property type="entry name" value="DNA methylase specificity domains"/>
    <property type="match status" value="2"/>
</dbReference>
<sequence length="446" mass="49275">MGGYLEYPEYKDSGVEWLDKIPAHWSHVRVKYVGNIRYGLGEPPPKLDDGLPIIRATDIYRGTIDGSRVQRVDPDKVPWSRKPELKANDILVVRSGAYTGDSAIVPEEWAGSVAGYDMVLTATTADPKYLAINLLSKHVLEGQIYLAKTRAAQPHLNAEELGSVVIAFPPLDEQQTIARFLDYKTAQIDALIAKKETLLAKLAEKHTALISQAVTKGLDPTVPLKPSGIEWLGDIPAHWDVAKLLYVSESIQTGPFGSQLHADEYIEGGTPIVNPADIYEGELLLNPRTTVTDEVVERLSRHKLQLGDIVLGRRGEIGRAGLVKEENVDWLCGSGSMRIRLRREKLEPTYLLSQFSIPKVAGYLTLQSVGSTMDNLSGSIVGRLHVLLPPLEEQNQISEAVQQIREEMLISSSRIQDAIAKLKEYRTALITNAVTGKIDVRDVKLP</sequence>
<keyword evidence="5" id="KW-0255">Endonuclease</keyword>
<reference evidence="5" key="1">
    <citation type="journal article" date="2020" name="mSystems">
        <title>Genome- and Community-Level Interaction Insights into Carbon Utilization and Element Cycling Functions of Hydrothermarchaeota in Hydrothermal Sediment.</title>
        <authorList>
            <person name="Zhou Z."/>
            <person name="Liu Y."/>
            <person name="Xu W."/>
            <person name="Pan J."/>
            <person name="Luo Z.H."/>
            <person name="Li M."/>
        </authorList>
    </citation>
    <scope>NUCLEOTIDE SEQUENCE [LARGE SCALE GENOMIC DNA]</scope>
    <source>
        <strain evidence="5">SpSt-402</strain>
    </source>
</reference>
<dbReference type="GO" id="GO:0009307">
    <property type="term" value="P:DNA restriction-modification system"/>
    <property type="evidence" value="ECO:0007669"/>
    <property type="project" value="UniProtKB-KW"/>
</dbReference>
<gene>
    <name evidence="5" type="ORF">ENR47_07420</name>
</gene>
<comment type="caution">
    <text evidence="5">The sequence shown here is derived from an EMBL/GenBank/DDBJ whole genome shotgun (WGS) entry which is preliminary data.</text>
</comment>
<feature type="domain" description="Type I restriction modification DNA specificity" evidence="4">
    <location>
        <begin position="78"/>
        <end position="192"/>
    </location>
</feature>
<dbReference type="Pfam" id="PF01420">
    <property type="entry name" value="Methylase_S"/>
    <property type="match status" value="2"/>
</dbReference>
<name>A0A832H4K4_9CYAN</name>
<evidence type="ECO:0000256" key="1">
    <source>
        <dbReference type="ARBA" id="ARBA00010923"/>
    </source>
</evidence>
<dbReference type="PANTHER" id="PTHR30408">
    <property type="entry name" value="TYPE-1 RESTRICTION ENZYME ECOKI SPECIFICITY PROTEIN"/>
    <property type="match status" value="1"/>
</dbReference>
<keyword evidence="2" id="KW-0680">Restriction system</keyword>